<proteinExistence type="inferred from homology"/>
<dbReference type="Pfam" id="PF25963">
    <property type="entry name" value="Beta-barrel_AAEA"/>
    <property type="match status" value="1"/>
</dbReference>
<dbReference type="InterPro" id="IPR058625">
    <property type="entry name" value="MdtA-like_BSH"/>
</dbReference>
<evidence type="ECO:0000259" key="3">
    <source>
        <dbReference type="Pfam" id="PF25963"/>
    </source>
</evidence>
<organism evidence="4 5">
    <name type="scientific">Ectopseudomonas mendocina</name>
    <name type="common">Pseudomonas mendocina</name>
    <dbReference type="NCBI Taxonomy" id="300"/>
    <lineage>
        <taxon>Bacteria</taxon>
        <taxon>Pseudomonadati</taxon>
        <taxon>Pseudomonadota</taxon>
        <taxon>Gammaproteobacteria</taxon>
        <taxon>Pseudomonadales</taxon>
        <taxon>Pseudomonadaceae</taxon>
        <taxon>Ectopseudomonas</taxon>
    </lineage>
</organism>
<gene>
    <name evidence="4" type="ORF">WG219_03570</name>
</gene>
<dbReference type="SUPFAM" id="SSF111369">
    <property type="entry name" value="HlyD-like secretion proteins"/>
    <property type="match status" value="1"/>
</dbReference>
<evidence type="ECO:0000259" key="2">
    <source>
        <dbReference type="Pfam" id="PF25917"/>
    </source>
</evidence>
<name>A0ABZ2RKF1_ECTME</name>
<dbReference type="Gene3D" id="2.40.30.170">
    <property type="match status" value="1"/>
</dbReference>
<dbReference type="Proteomes" id="UP001476583">
    <property type="component" value="Chromosome"/>
</dbReference>
<evidence type="ECO:0000256" key="1">
    <source>
        <dbReference type="ARBA" id="ARBA00009477"/>
    </source>
</evidence>
<dbReference type="PANTHER" id="PTHR30367">
    <property type="entry name" value="P-HYDROXYBENZOIC ACID EFFLUX PUMP SUBUNIT AAEA-RELATED"/>
    <property type="match status" value="1"/>
</dbReference>
<dbReference type="Gene3D" id="2.40.50.100">
    <property type="match status" value="1"/>
</dbReference>
<dbReference type="InterPro" id="IPR050393">
    <property type="entry name" value="MFP_Efflux_Pump"/>
</dbReference>
<comment type="similarity">
    <text evidence="1">Belongs to the membrane fusion protein (MFP) (TC 8.A.1) family.</text>
</comment>
<dbReference type="EMBL" id="CP148074">
    <property type="protein sequence ID" value="WXL26568.1"/>
    <property type="molecule type" value="Genomic_DNA"/>
</dbReference>
<reference evidence="4 5" key="1">
    <citation type="submission" date="2024-03" db="EMBL/GenBank/DDBJ databases">
        <title>Complete genome of BD2.</title>
        <authorList>
            <person name="Cao G."/>
        </authorList>
    </citation>
    <scope>NUCLEOTIDE SEQUENCE [LARGE SCALE GENOMIC DNA]</scope>
    <source>
        <strain evidence="4 5">BD2</strain>
    </source>
</reference>
<feature type="domain" description="Multidrug resistance protein MdtA-like barrel-sandwich hybrid" evidence="2">
    <location>
        <begin position="45"/>
        <end position="212"/>
    </location>
</feature>
<dbReference type="PANTHER" id="PTHR30367:SF12">
    <property type="entry name" value="P-HYDROXYBENZOIC ACID EFFLUX PUMP SUBUNIT AAEA"/>
    <property type="match status" value="1"/>
</dbReference>
<feature type="domain" description="p-hydroxybenzoic acid efflux pump subunit AaeA-like beta-barrel" evidence="3">
    <location>
        <begin position="217"/>
        <end position="313"/>
    </location>
</feature>
<sequence length="326" mass="35744">MNIKKLAAMLITLLVLALALVLGWFAWEHYTRSPWTRDARVRADVVTLSADVSGRIVSLPLHDNQHVDKGQLLLQIDPEPYQLAVERARRSVDVAQASLGLAQAAISSSTAQLAQRQSEERRRKVLAQASSVSREEWERSRTDVSVAQAELLRNQADLGLAEANVQLAVAALHQAELDLKRTRVIAPVSGYVTNLLTREGDYATVGSGLLALVDSASFYVSGYFEETKLPHVVEGHRVRIQLMSGETFDGTVESIAYAITDRENSPGSRLLANVNPSYTWVKLAQRVPVRISIDPDYAGKERLRAGTTATVTVLDEDAKGQGSPHE</sequence>
<protein>
    <submittedName>
        <fullName evidence="4">HlyD family secretion protein</fullName>
    </submittedName>
</protein>
<dbReference type="Pfam" id="PF25917">
    <property type="entry name" value="BSH_RND"/>
    <property type="match status" value="1"/>
</dbReference>
<evidence type="ECO:0000313" key="4">
    <source>
        <dbReference type="EMBL" id="WXL26568.1"/>
    </source>
</evidence>
<keyword evidence="5" id="KW-1185">Reference proteome</keyword>
<dbReference type="InterPro" id="IPR058634">
    <property type="entry name" value="AaeA-lik-b-barrel"/>
</dbReference>
<evidence type="ECO:0000313" key="5">
    <source>
        <dbReference type="Proteomes" id="UP001476583"/>
    </source>
</evidence>
<accession>A0ABZ2RKF1</accession>